<dbReference type="RefSeq" id="WP_126564806.1">
    <property type="nucleotide sequence ID" value="NZ_BMCY01000003.1"/>
</dbReference>
<accession>A0A4Z1C3J3</accession>
<dbReference type="InterPro" id="IPR044992">
    <property type="entry name" value="ChyE-like"/>
</dbReference>
<dbReference type="CDD" id="cd01741">
    <property type="entry name" value="GATase1_1"/>
    <property type="match status" value="1"/>
</dbReference>
<dbReference type="PANTHER" id="PTHR42695">
    <property type="entry name" value="GLUTAMINE AMIDOTRANSFERASE YLR126C-RELATED"/>
    <property type="match status" value="1"/>
</dbReference>
<proteinExistence type="predicted"/>
<dbReference type="SUPFAM" id="SSF52317">
    <property type="entry name" value="Class I glutamine amidotransferase-like"/>
    <property type="match status" value="1"/>
</dbReference>
<keyword evidence="2" id="KW-0808">Transferase</keyword>
<keyword evidence="2" id="KW-0315">Glutamine amidotransferase</keyword>
<dbReference type="EMBL" id="SRPJ01000003">
    <property type="protein sequence ID" value="TGN26891.1"/>
    <property type="molecule type" value="Genomic_DNA"/>
</dbReference>
<dbReference type="Pfam" id="PF00117">
    <property type="entry name" value="GATase"/>
    <property type="match status" value="1"/>
</dbReference>
<gene>
    <name evidence="2" type="ORF">E2558_07900</name>
</gene>
<dbReference type="PANTHER" id="PTHR42695:SF5">
    <property type="entry name" value="GLUTAMINE AMIDOTRANSFERASE YLR126C-RELATED"/>
    <property type="match status" value="1"/>
</dbReference>
<dbReference type="InterPro" id="IPR029062">
    <property type="entry name" value="Class_I_gatase-like"/>
</dbReference>
<evidence type="ECO:0000259" key="1">
    <source>
        <dbReference type="Pfam" id="PF00117"/>
    </source>
</evidence>
<dbReference type="Gene3D" id="3.40.50.880">
    <property type="match status" value="1"/>
</dbReference>
<dbReference type="Proteomes" id="UP000297459">
    <property type="component" value="Unassembled WGS sequence"/>
</dbReference>
<protein>
    <submittedName>
        <fullName evidence="2">Type 1 glutamine amidotransferase</fullName>
    </submittedName>
</protein>
<dbReference type="InterPro" id="IPR017926">
    <property type="entry name" value="GATASE"/>
</dbReference>
<comment type="caution">
    <text evidence="2">The sequence shown here is derived from an EMBL/GenBank/DDBJ whole genome shotgun (WGS) entry which is preliminary data.</text>
</comment>
<evidence type="ECO:0000313" key="3">
    <source>
        <dbReference type="Proteomes" id="UP000297459"/>
    </source>
</evidence>
<keyword evidence="3" id="KW-1185">Reference proteome</keyword>
<dbReference type="AlphaFoldDB" id="A0A4Z1C3J3"/>
<dbReference type="GO" id="GO:0016740">
    <property type="term" value="F:transferase activity"/>
    <property type="evidence" value="ECO:0007669"/>
    <property type="project" value="UniProtKB-KW"/>
</dbReference>
<dbReference type="GO" id="GO:0005829">
    <property type="term" value="C:cytosol"/>
    <property type="evidence" value="ECO:0007669"/>
    <property type="project" value="TreeGrafter"/>
</dbReference>
<evidence type="ECO:0000313" key="2">
    <source>
        <dbReference type="EMBL" id="TGN26891.1"/>
    </source>
</evidence>
<organism evidence="2 3">
    <name type="scientific">Staphylococcus pragensis</name>
    <dbReference type="NCBI Taxonomy" id="1611836"/>
    <lineage>
        <taxon>Bacteria</taxon>
        <taxon>Bacillati</taxon>
        <taxon>Bacillota</taxon>
        <taxon>Bacilli</taxon>
        <taxon>Bacillales</taxon>
        <taxon>Staphylococcaceae</taxon>
        <taxon>Staphylococcus</taxon>
    </lineage>
</organism>
<dbReference type="PROSITE" id="PS51273">
    <property type="entry name" value="GATASE_TYPE_1"/>
    <property type="match status" value="1"/>
</dbReference>
<feature type="domain" description="Glutamine amidotransferase" evidence="1">
    <location>
        <begin position="37"/>
        <end position="171"/>
    </location>
</feature>
<name>A0A4Z1C3J3_9STAP</name>
<sequence>MSIYILQHVPFEKPGILETLDAKVIKLYEKGYSLPDTADIDLLIILGGPMSVNDDIEWLPQEKNLIRSMIEYNKPILGICLDAQLITSVLGSTIFQNKKGKEVGFGEIQKATNQYDFLPEKLDVLHWHGETFNLPKGATRLYRSEHCENQAFIYNDNVIGLQFHMETTEATLKDIVEADCEYIEDNVLGNTEQTILNNVIPSQNKEILMKMIEYIQSI</sequence>
<reference evidence="2 3" key="1">
    <citation type="submission" date="2019-04" db="EMBL/GenBank/DDBJ databases">
        <title>Genomic characterization of Staphylococcus petrasii strains.</title>
        <authorList>
            <person name="Vrbovska V."/>
            <person name="Kovarovic V."/>
            <person name="Maslanova I."/>
            <person name="Indrakova A."/>
            <person name="Petras P."/>
            <person name="Sedo O."/>
            <person name="Svec P."/>
            <person name="Fisarova L."/>
            <person name="Sedlacek I."/>
            <person name="Doskar J."/>
            <person name="Pantucek R."/>
        </authorList>
    </citation>
    <scope>NUCLEOTIDE SEQUENCE [LARGE SCALE GENOMIC DNA]</scope>
    <source>
        <strain evidence="2 3">CCM 8529</strain>
    </source>
</reference>